<gene>
    <name evidence="2" type="ORF">FHW12_004231</name>
</gene>
<keyword evidence="1" id="KW-1133">Transmembrane helix</keyword>
<keyword evidence="1" id="KW-0812">Transmembrane</keyword>
<dbReference type="EMBL" id="JACGXL010000009">
    <property type="protein sequence ID" value="MBA8889984.1"/>
    <property type="molecule type" value="Genomic_DNA"/>
</dbReference>
<dbReference type="RefSeq" id="WP_182533013.1">
    <property type="nucleotide sequence ID" value="NZ_JACGXL010000009.1"/>
</dbReference>
<evidence type="ECO:0000313" key="2">
    <source>
        <dbReference type="EMBL" id="MBA8889984.1"/>
    </source>
</evidence>
<reference evidence="2 3" key="1">
    <citation type="submission" date="2020-07" db="EMBL/GenBank/DDBJ databases">
        <title>Genomic Encyclopedia of Type Strains, Phase IV (KMG-V): Genome sequencing to study the core and pangenomes of soil and plant-associated prokaryotes.</title>
        <authorList>
            <person name="Whitman W."/>
        </authorList>
    </citation>
    <scope>NUCLEOTIDE SEQUENCE [LARGE SCALE GENOMIC DNA]</scope>
    <source>
        <strain evidence="2 3">RH2WT43</strain>
    </source>
</reference>
<proteinExistence type="predicted"/>
<comment type="caution">
    <text evidence="2">The sequence shown here is derived from an EMBL/GenBank/DDBJ whole genome shotgun (WGS) entry which is preliminary data.</text>
</comment>
<dbReference type="AlphaFoldDB" id="A0A839FD36"/>
<protein>
    <submittedName>
        <fullName evidence="2">Uncharacterized protein</fullName>
    </submittedName>
</protein>
<organism evidence="2 3">
    <name type="scientific">Dokdonella fugitiva</name>
    <dbReference type="NCBI Taxonomy" id="328517"/>
    <lineage>
        <taxon>Bacteria</taxon>
        <taxon>Pseudomonadati</taxon>
        <taxon>Pseudomonadota</taxon>
        <taxon>Gammaproteobacteria</taxon>
        <taxon>Lysobacterales</taxon>
        <taxon>Rhodanobacteraceae</taxon>
        <taxon>Dokdonella</taxon>
    </lineage>
</organism>
<keyword evidence="3" id="KW-1185">Reference proteome</keyword>
<evidence type="ECO:0000256" key="1">
    <source>
        <dbReference type="SAM" id="Phobius"/>
    </source>
</evidence>
<name>A0A839FD36_9GAMM</name>
<keyword evidence="1" id="KW-0472">Membrane</keyword>
<dbReference type="Proteomes" id="UP000550401">
    <property type="component" value="Unassembled WGS sequence"/>
</dbReference>
<accession>A0A839FD36</accession>
<feature type="transmembrane region" description="Helical" evidence="1">
    <location>
        <begin position="32"/>
        <end position="51"/>
    </location>
</feature>
<sequence>MQLKPLWRAVPRSASLLVLAVLALVWTKTFLWAPLLLLAIFFFAVDVLGIHKRMLSKGESMEETPSTYGVLGDYVVDEAPSHGLFIRLCERAVFVDIKQDRMVDLRKARAAFLYEHQAALDEQLCRFMRANPSFATRSIRYIGLHSEDIEQGEVFRDPDGYTLLKGLTFIA</sequence>
<evidence type="ECO:0000313" key="3">
    <source>
        <dbReference type="Proteomes" id="UP000550401"/>
    </source>
</evidence>